<dbReference type="AlphaFoldDB" id="A0A4Y2X405"/>
<evidence type="ECO:0000313" key="3">
    <source>
        <dbReference type="Proteomes" id="UP000499080"/>
    </source>
</evidence>
<feature type="domain" description="Reverse transcriptase Ty1/copia-type" evidence="1">
    <location>
        <begin position="81"/>
        <end position="184"/>
    </location>
</feature>
<evidence type="ECO:0000313" key="2">
    <source>
        <dbReference type="EMBL" id="GBO43826.1"/>
    </source>
</evidence>
<comment type="caution">
    <text evidence="2">The sequence shown here is derived from an EMBL/GenBank/DDBJ whole genome shotgun (WGS) entry which is preliminary data.</text>
</comment>
<name>A0A4Y2X405_ARAVE</name>
<keyword evidence="3" id="KW-1185">Reference proteome</keyword>
<protein>
    <submittedName>
        <fullName evidence="2">Retrovirus-related Pol polyprotein from transposon TNT 1-94</fullName>
    </submittedName>
</protein>
<gene>
    <name evidence="2" type="primary">POLX_110</name>
    <name evidence="2" type="ORF">AVEN_44262_1</name>
</gene>
<accession>A0A4Y2X405</accession>
<dbReference type="Proteomes" id="UP000499080">
    <property type="component" value="Unassembled WGS sequence"/>
</dbReference>
<proteinExistence type="predicted"/>
<dbReference type="OrthoDB" id="95475at2759"/>
<sequence length="185" mass="21497">MLRSLNEVIGYCERNKFKCDKNLFNFSGKNTESGKISDLLNLKEANLSEVPRTYKEAIKAPETSKWEDAMNRELKVMHERNVWELVKPPKDAKILGNRWVHTLKGNERNEIVTYRARLVAQGFDQIKGESYDEVFSPVVNFSIIRLFFSVFVCSFKWLNVQTDINNAYLYASSDEVIYVSQPEGR</sequence>
<evidence type="ECO:0000259" key="1">
    <source>
        <dbReference type="Pfam" id="PF07727"/>
    </source>
</evidence>
<dbReference type="Pfam" id="PF07727">
    <property type="entry name" value="RVT_2"/>
    <property type="match status" value="1"/>
</dbReference>
<reference evidence="2 3" key="1">
    <citation type="journal article" date="2019" name="Sci. Rep.">
        <title>Orb-weaving spider Araneus ventricosus genome elucidates the spidroin gene catalogue.</title>
        <authorList>
            <person name="Kono N."/>
            <person name="Nakamura H."/>
            <person name="Ohtoshi R."/>
            <person name="Moran D.A.P."/>
            <person name="Shinohara A."/>
            <person name="Yoshida Y."/>
            <person name="Fujiwara M."/>
            <person name="Mori M."/>
            <person name="Tomita M."/>
            <person name="Arakawa K."/>
        </authorList>
    </citation>
    <scope>NUCLEOTIDE SEQUENCE [LARGE SCALE GENOMIC DNA]</scope>
</reference>
<dbReference type="InterPro" id="IPR013103">
    <property type="entry name" value="RVT_2"/>
</dbReference>
<organism evidence="2 3">
    <name type="scientific">Araneus ventricosus</name>
    <name type="common">Orbweaver spider</name>
    <name type="synonym">Epeira ventricosa</name>
    <dbReference type="NCBI Taxonomy" id="182803"/>
    <lineage>
        <taxon>Eukaryota</taxon>
        <taxon>Metazoa</taxon>
        <taxon>Ecdysozoa</taxon>
        <taxon>Arthropoda</taxon>
        <taxon>Chelicerata</taxon>
        <taxon>Arachnida</taxon>
        <taxon>Araneae</taxon>
        <taxon>Araneomorphae</taxon>
        <taxon>Entelegynae</taxon>
        <taxon>Araneoidea</taxon>
        <taxon>Araneidae</taxon>
        <taxon>Araneus</taxon>
    </lineage>
</organism>
<dbReference type="EMBL" id="BGPR01070388">
    <property type="protein sequence ID" value="GBO43826.1"/>
    <property type="molecule type" value="Genomic_DNA"/>
</dbReference>